<proteinExistence type="predicted"/>
<evidence type="ECO:0000313" key="1">
    <source>
        <dbReference type="EMBL" id="EIM78102.1"/>
    </source>
</evidence>
<keyword evidence="2" id="KW-1185">Reference proteome</keyword>
<evidence type="ECO:0000313" key="2">
    <source>
        <dbReference type="Proteomes" id="UP000005551"/>
    </source>
</evidence>
<dbReference type="EMBL" id="AJYA01000009">
    <property type="protein sequence ID" value="EIM78102.1"/>
    <property type="molecule type" value="Genomic_DNA"/>
</dbReference>
<dbReference type="STRING" id="1189621.A3SI_04887"/>
<organism evidence="1 2">
    <name type="scientific">Nitritalea halalkaliphila LW7</name>
    <dbReference type="NCBI Taxonomy" id="1189621"/>
    <lineage>
        <taxon>Bacteria</taxon>
        <taxon>Pseudomonadati</taxon>
        <taxon>Bacteroidota</taxon>
        <taxon>Cytophagia</taxon>
        <taxon>Cytophagales</taxon>
        <taxon>Cyclobacteriaceae</taxon>
        <taxon>Nitritalea</taxon>
    </lineage>
</organism>
<gene>
    <name evidence="1" type="ORF">A3SI_04887</name>
</gene>
<comment type="caution">
    <text evidence="1">The sequence shown here is derived from an EMBL/GenBank/DDBJ whole genome shotgun (WGS) entry which is preliminary data.</text>
</comment>
<sequence>MDEIQKNLQALREQLQEPATRREAKKSPLFGGADVSFVLKAPAPKAESDWRGAPTYVVTPYARELSWVVFQLKEIFSKQLNYGNKYAFYGRLAEAANAALEQNEAAGLPALWAALLEEAEKLHAGT</sequence>
<protein>
    <submittedName>
        <fullName evidence="1">Uncharacterized protein</fullName>
    </submittedName>
</protein>
<name>I5C8F0_9BACT</name>
<reference evidence="1 2" key="1">
    <citation type="submission" date="2012-05" db="EMBL/GenBank/DDBJ databases">
        <title>Genome sequence of Nitritalea halalkaliphila LW7.</title>
        <authorList>
            <person name="Jangir P.K."/>
            <person name="Singh A."/>
            <person name="Shivaji S."/>
            <person name="Sharma R."/>
        </authorList>
    </citation>
    <scope>NUCLEOTIDE SEQUENCE [LARGE SCALE GENOMIC DNA]</scope>
    <source>
        <strain evidence="1 2">LW7</strain>
    </source>
</reference>
<dbReference type="AlphaFoldDB" id="I5C8F0"/>
<dbReference type="Proteomes" id="UP000005551">
    <property type="component" value="Unassembled WGS sequence"/>
</dbReference>
<dbReference type="RefSeq" id="WP_009053745.1">
    <property type="nucleotide sequence ID" value="NZ_AJYA01000009.1"/>
</dbReference>
<accession>I5C8F0</accession>